<dbReference type="STRING" id="188872.SAMN03080602_00666"/>
<dbReference type="EMBL" id="FXAO01000001">
    <property type="protein sequence ID" value="SMG12085.1"/>
    <property type="molecule type" value="Genomic_DNA"/>
</dbReference>
<dbReference type="Proteomes" id="UP000193420">
    <property type="component" value="Unassembled WGS sequence"/>
</dbReference>
<evidence type="ECO:0000313" key="2">
    <source>
        <dbReference type="Proteomes" id="UP000193420"/>
    </source>
</evidence>
<name>A0A1X7IBR6_9FLAO</name>
<dbReference type="GO" id="GO:0016853">
    <property type="term" value="F:isomerase activity"/>
    <property type="evidence" value="ECO:0007669"/>
    <property type="project" value="UniProtKB-KW"/>
</dbReference>
<protein>
    <submittedName>
        <fullName evidence="1">5-carboxymethyl-2-hydroxymuconate isomerase</fullName>
    </submittedName>
</protein>
<gene>
    <name evidence="1" type="ORF">SAMN03080602_00666</name>
</gene>
<keyword evidence="2" id="KW-1185">Reference proteome</keyword>
<evidence type="ECO:0000313" key="1">
    <source>
        <dbReference type="EMBL" id="SMG12085.1"/>
    </source>
</evidence>
<reference evidence="2" key="1">
    <citation type="submission" date="2017-04" db="EMBL/GenBank/DDBJ databases">
        <authorList>
            <person name="Varghese N."/>
            <person name="Submissions S."/>
        </authorList>
    </citation>
    <scope>NUCLEOTIDE SEQUENCE [LARGE SCALE GENOMIC DNA]</scope>
    <source>
        <strain evidence="2">DSM 19835</strain>
    </source>
</reference>
<keyword evidence="1" id="KW-0413">Isomerase</keyword>
<accession>A0A1X7IBR6</accession>
<organism evidence="1 2">
    <name type="scientific">Arenibacter troitsensis</name>
    <dbReference type="NCBI Taxonomy" id="188872"/>
    <lineage>
        <taxon>Bacteria</taxon>
        <taxon>Pseudomonadati</taxon>
        <taxon>Bacteroidota</taxon>
        <taxon>Flavobacteriia</taxon>
        <taxon>Flavobacteriales</taxon>
        <taxon>Flavobacteriaceae</taxon>
        <taxon>Arenibacter</taxon>
    </lineage>
</organism>
<dbReference type="AlphaFoldDB" id="A0A1X7IBR6"/>
<proteinExistence type="predicted"/>
<sequence length="43" mass="4973">MPHFIMDCSEQIAEQKSPADIIQSVYDAVYSTKLFLLKEILKK</sequence>